<dbReference type="GO" id="GO:0008168">
    <property type="term" value="F:methyltransferase activity"/>
    <property type="evidence" value="ECO:0007669"/>
    <property type="project" value="UniProtKB-KW"/>
</dbReference>
<keyword evidence="4" id="KW-1185">Reference proteome</keyword>
<dbReference type="Proteomes" id="UP000051966">
    <property type="component" value="Unassembled WGS sequence"/>
</dbReference>
<dbReference type="eggNOG" id="COG2519">
    <property type="taxonomic scope" value="Bacteria"/>
</dbReference>
<dbReference type="OrthoDB" id="9792989at2"/>
<organism evidence="1 3">
    <name type="scientific">Lentilactobacillus farraginis DSM 18382 = JCM 14108</name>
    <dbReference type="NCBI Taxonomy" id="1423743"/>
    <lineage>
        <taxon>Bacteria</taxon>
        <taxon>Bacillati</taxon>
        <taxon>Bacillota</taxon>
        <taxon>Bacilli</taxon>
        <taxon>Lactobacillales</taxon>
        <taxon>Lactobacillaceae</taxon>
        <taxon>Lentilactobacillus</taxon>
    </lineage>
</organism>
<dbReference type="Gene3D" id="3.40.50.150">
    <property type="entry name" value="Vaccinia Virus protein VP39"/>
    <property type="match status" value="1"/>
</dbReference>
<accession>X0P9B4</accession>
<dbReference type="STRING" id="1423743.FD41_GL002342"/>
<protein>
    <submittedName>
        <fullName evidence="1">SAM-dependent methyltransferase, MraW methylase family</fullName>
    </submittedName>
    <submittedName>
        <fullName evidence="2">rRNA methylase</fullName>
    </submittedName>
</protein>
<dbReference type="RefSeq" id="WP_035177461.1">
    <property type="nucleotide sequence ID" value="NZ_AZFY01000034.1"/>
</dbReference>
<dbReference type="EMBL" id="AZFY01000034">
    <property type="protein sequence ID" value="KRM10156.1"/>
    <property type="molecule type" value="Genomic_DNA"/>
</dbReference>
<evidence type="ECO:0000313" key="2">
    <source>
        <dbReference type="EMBL" id="KRM10156.1"/>
    </source>
</evidence>
<dbReference type="Proteomes" id="UP000019488">
    <property type="component" value="Unassembled WGS sequence"/>
</dbReference>
<dbReference type="AlphaFoldDB" id="X0P9B4"/>
<name>X0P9B4_9LACO</name>
<dbReference type="InterPro" id="IPR010719">
    <property type="entry name" value="MnmM_MeTrfase"/>
</dbReference>
<proteinExistence type="predicted"/>
<keyword evidence="1" id="KW-0808">Transferase</keyword>
<sequence length="192" mass="21210">MTKRLPNALQFSHQLLKAAVSPNDSVIDGTIGNGHDTLFLAKLVGKSGQVYGFDIQKQALQNTTDRLLRHKIDLKNIHLYQRSHANINQVLPESQQITAAIFNLGYLPGGDKAIVTKSKATTAALTACLDHLAVNGLVIVVVYYGHPGGQTEKEAVLHFCQTLPQEKYGVLKYQFINQMHEPPFLLAIQKIK</sequence>
<dbReference type="PANTHER" id="PTHR35276:SF1">
    <property type="entry name" value="TRNA (MNM(5)S(2)U34)-METHYLTRANSFERASE, CHLOROPLASTIC"/>
    <property type="match status" value="1"/>
</dbReference>
<dbReference type="Pfam" id="PF06962">
    <property type="entry name" value="rRNA_methylase"/>
    <property type="match status" value="1"/>
</dbReference>
<dbReference type="PATRIC" id="fig|1423743.5.peg.2403"/>
<dbReference type="EMBL" id="BAKI01000001">
    <property type="protein sequence ID" value="GAF35328.1"/>
    <property type="molecule type" value="Genomic_DNA"/>
</dbReference>
<dbReference type="InterPro" id="IPR029063">
    <property type="entry name" value="SAM-dependent_MTases_sf"/>
</dbReference>
<dbReference type="PANTHER" id="PTHR35276">
    <property type="entry name" value="S-ADENOSYL-L-METHIONINE-DEPENDENT METHYLTRANSFERASES SUPERFAMILY PROTEIN"/>
    <property type="match status" value="1"/>
</dbReference>
<dbReference type="GO" id="GO:0032259">
    <property type="term" value="P:methylation"/>
    <property type="evidence" value="ECO:0007669"/>
    <property type="project" value="UniProtKB-KW"/>
</dbReference>
<reference evidence="1" key="1">
    <citation type="journal article" date="2014" name="Genome Announc.">
        <title>Draft Genome Sequences of Two Lactobacillus Strains, L. farraginis JCM 14108T and L. composti JCM 14202T, Isolated from Compost of Distilled Shochu Residue.</title>
        <authorList>
            <person name="Yuki M."/>
            <person name="Oshima K."/>
            <person name="Suda W."/>
            <person name="Kitahara M."/>
            <person name="Kitamura K."/>
            <person name="Iida T."/>
            <person name="Hattori M."/>
            <person name="Ohkuma M."/>
        </authorList>
    </citation>
    <scope>NUCLEOTIDE SEQUENCE [LARGE SCALE GENOMIC DNA]</scope>
    <source>
        <strain evidence="1">JCM 14108</strain>
    </source>
</reference>
<reference evidence="2 4" key="2">
    <citation type="journal article" date="2015" name="Genome Announc.">
        <title>Expanding the biotechnology potential of lactobacilli through comparative genomics of 213 strains and associated genera.</title>
        <authorList>
            <person name="Sun Z."/>
            <person name="Harris H.M."/>
            <person name="McCann A."/>
            <person name="Guo C."/>
            <person name="Argimon S."/>
            <person name="Zhang W."/>
            <person name="Yang X."/>
            <person name="Jeffery I.B."/>
            <person name="Cooney J.C."/>
            <person name="Kagawa T.F."/>
            <person name="Liu W."/>
            <person name="Song Y."/>
            <person name="Salvetti E."/>
            <person name="Wrobel A."/>
            <person name="Rasinkangas P."/>
            <person name="Parkhill J."/>
            <person name="Rea M.C."/>
            <person name="O'Sullivan O."/>
            <person name="Ritari J."/>
            <person name="Douillard F.P."/>
            <person name="Paul Ross R."/>
            <person name="Yang R."/>
            <person name="Briner A.E."/>
            <person name="Felis G.E."/>
            <person name="de Vos W.M."/>
            <person name="Barrangou R."/>
            <person name="Klaenhammer T.R."/>
            <person name="Caufield P.W."/>
            <person name="Cui Y."/>
            <person name="Zhang H."/>
            <person name="O'Toole P.W."/>
        </authorList>
    </citation>
    <scope>NUCLEOTIDE SEQUENCE [LARGE SCALE GENOMIC DNA]</scope>
    <source>
        <strain evidence="2 4">DSM 18382</strain>
    </source>
</reference>
<gene>
    <name evidence="2" type="ORF">FD41_GL002342</name>
    <name evidence="1" type="ORF">JCM14108_207</name>
</gene>
<comment type="caution">
    <text evidence="1">The sequence shown here is derived from an EMBL/GenBank/DDBJ whole genome shotgun (WGS) entry which is preliminary data.</text>
</comment>
<evidence type="ECO:0000313" key="1">
    <source>
        <dbReference type="EMBL" id="GAF35328.1"/>
    </source>
</evidence>
<dbReference type="SUPFAM" id="SSF53335">
    <property type="entry name" value="S-adenosyl-L-methionine-dependent methyltransferases"/>
    <property type="match status" value="1"/>
</dbReference>
<evidence type="ECO:0000313" key="3">
    <source>
        <dbReference type="Proteomes" id="UP000019488"/>
    </source>
</evidence>
<evidence type="ECO:0000313" key="4">
    <source>
        <dbReference type="Proteomes" id="UP000051966"/>
    </source>
</evidence>
<keyword evidence="1" id="KW-0489">Methyltransferase</keyword>